<dbReference type="VEuPathDB" id="VectorBase:ISCW006612"/>
<proteinExistence type="predicted"/>
<dbReference type="EnsemblMetazoa" id="ISCW006612-RA">
    <property type="protein sequence ID" value="ISCW006612-PA"/>
    <property type="gene ID" value="ISCW006612"/>
</dbReference>
<accession>B7PMD7</accession>
<name>B7PMD7_IXOSC</name>
<evidence type="ECO:0000313" key="3">
    <source>
        <dbReference type="Proteomes" id="UP000001555"/>
    </source>
</evidence>
<dbReference type="VEuPathDB" id="VectorBase:ISCI006612"/>
<dbReference type="Proteomes" id="UP000001555">
    <property type="component" value="Unassembled WGS sequence"/>
</dbReference>
<reference evidence="2" key="2">
    <citation type="submission" date="2020-05" db="UniProtKB">
        <authorList>
            <consortium name="EnsemblMetazoa"/>
        </authorList>
    </citation>
    <scope>IDENTIFICATION</scope>
    <source>
        <strain evidence="2">wikel</strain>
    </source>
</reference>
<evidence type="ECO:0000313" key="2">
    <source>
        <dbReference type="EnsemblMetazoa" id="ISCW006612-PA"/>
    </source>
</evidence>
<keyword evidence="3" id="KW-1185">Reference proteome</keyword>
<dbReference type="PaxDb" id="6945-B7PMD7"/>
<sequence length="64" mass="7417">MNLISNLFIEEFVVRRRLSGDYLNQVLIPEFLIRVVSANKGTTHQESDELMASIPFELFNIPLH</sequence>
<dbReference type="EMBL" id="DS746723">
    <property type="protein sequence ID" value="EEC07759.1"/>
    <property type="molecule type" value="Genomic_DNA"/>
</dbReference>
<dbReference type="AlphaFoldDB" id="B7PMD7"/>
<dbReference type="VEuPathDB" id="VectorBase:ISCP_018176"/>
<reference evidence="1 3" key="1">
    <citation type="submission" date="2008-03" db="EMBL/GenBank/DDBJ databases">
        <title>Annotation of Ixodes scapularis.</title>
        <authorList>
            <consortium name="Ixodes scapularis Genome Project Consortium"/>
            <person name="Caler E."/>
            <person name="Hannick L.I."/>
            <person name="Bidwell S."/>
            <person name="Joardar V."/>
            <person name="Thiagarajan M."/>
            <person name="Amedeo P."/>
            <person name="Galinsky K.J."/>
            <person name="Schobel S."/>
            <person name="Inman J."/>
            <person name="Hostetler J."/>
            <person name="Miller J."/>
            <person name="Hammond M."/>
            <person name="Megy K."/>
            <person name="Lawson D."/>
            <person name="Kodira C."/>
            <person name="Sutton G."/>
            <person name="Meyer J."/>
            <person name="Hill C.A."/>
            <person name="Birren B."/>
            <person name="Nene V."/>
            <person name="Collins F."/>
            <person name="Alarcon-Chaidez F."/>
            <person name="Wikel S."/>
            <person name="Strausberg R."/>
        </authorList>
    </citation>
    <scope>NUCLEOTIDE SEQUENCE [LARGE SCALE GENOMIC DNA]</scope>
    <source>
        <strain evidence="3">Wikel</strain>
        <strain evidence="1">Wikel colony</strain>
    </source>
</reference>
<gene>
    <name evidence="1" type="ORF">IscW_ISCW006612</name>
</gene>
<dbReference type="OrthoDB" id="6499955at2759"/>
<organism>
    <name type="scientific">Ixodes scapularis</name>
    <name type="common">Black-legged tick</name>
    <name type="synonym">Deer tick</name>
    <dbReference type="NCBI Taxonomy" id="6945"/>
    <lineage>
        <taxon>Eukaryota</taxon>
        <taxon>Metazoa</taxon>
        <taxon>Ecdysozoa</taxon>
        <taxon>Arthropoda</taxon>
        <taxon>Chelicerata</taxon>
        <taxon>Arachnida</taxon>
        <taxon>Acari</taxon>
        <taxon>Parasitiformes</taxon>
        <taxon>Ixodida</taxon>
        <taxon>Ixodoidea</taxon>
        <taxon>Ixodidae</taxon>
        <taxon>Ixodinae</taxon>
        <taxon>Ixodes</taxon>
    </lineage>
</organism>
<dbReference type="HOGENOM" id="CLU_2870083_0_0_1"/>
<evidence type="ECO:0000313" key="1">
    <source>
        <dbReference type="EMBL" id="EEC07759.1"/>
    </source>
</evidence>
<protein>
    <submittedName>
        <fullName evidence="1 2">Uncharacterized protein</fullName>
    </submittedName>
</protein>
<dbReference type="EMBL" id="ABJB010595846">
    <property type="status" value="NOT_ANNOTATED_CDS"/>
    <property type="molecule type" value="Genomic_DNA"/>
</dbReference>
<dbReference type="InParanoid" id="B7PMD7"/>